<evidence type="ECO:0000256" key="1">
    <source>
        <dbReference type="ARBA" id="ARBA00007749"/>
    </source>
</evidence>
<accession>A0ABW7DLH5</accession>
<dbReference type="InterPro" id="IPR001279">
    <property type="entry name" value="Metallo-B-lactamas"/>
</dbReference>
<sequence>MSIETAESVNSMKENPVPMRKTQAPGFFRTMVGDYEVTALFDSSVRYDASMFSGFTSFTHEELSEMLRRDFVPLMADGMSEGTLSVFLVNTGNHLILIDAGIGETESPVFLDTKGHLTENLVAAGYAASDVDVVLPTHLHFDHINGIMESGEMVFPNATIYLAEQEKIFWLDTPMENFPEAMLPFVKMARDALLPYRRSGRIVSYASGSEVFPNVKSVPLFGHTPGHTGFEFSSRGQNFLAFGDFVHIKSVQLPHPEVGDIFDTDAETAAQMRLSILPQIAERRILVAGAHFPFPGLGYIKKEATGYRWIPIEFRPIRN</sequence>
<reference evidence="6 7" key="1">
    <citation type="submission" date="2024-10" db="EMBL/GenBank/DDBJ databases">
        <authorList>
            <person name="Sang B.-I."/>
            <person name="Prabhaharan D."/>
        </authorList>
    </citation>
    <scope>NUCLEOTIDE SEQUENCE [LARGE SCALE GENOMIC DNA]</scope>
    <source>
        <strain evidence="6 7">MH</strain>
    </source>
</reference>
<dbReference type="InterPro" id="IPR051013">
    <property type="entry name" value="MBL_superfamily_lactonases"/>
</dbReference>
<evidence type="ECO:0000256" key="2">
    <source>
        <dbReference type="ARBA" id="ARBA00022723"/>
    </source>
</evidence>
<dbReference type="Pfam" id="PF00753">
    <property type="entry name" value="Lactamase_B"/>
    <property type="match status" value="1"/>
</dbReference>
<comment type="similarity">
    <text evidence="1">Belongs to the metallo-beta-lactamase superfamily.</text>
</comment>
<keyword evidence="3" id="KW-0378">Hydrolase</keyword>
<keyword evidence="7" id="KW-1185">Reference proteome</keyword>
<proteinExistence type="inferred from homology"/>
<dbReference type="Proteomes" id="UP001605989">
    <property type="component" value="Unassembled WGS sequence"/>
</dbReference>
<evidence type="ECO:0000313" key="6">
    <source>
        <dbReference type="EMBL" id="MFG6272210.1"/>
    </source>
</evidence>
<keyword evidence="2" id="KW-0479">Metal-binding</keyword>
<dbReference type="Gene3D" id="3.60.15.10">
    <property type="entry name" value="Ribonuclease Z/Hydroxyacylglutathione hydrolase-like"/>
    <property type="match status" value="1"/>
</dbReference>
<evidence type="ECO:0000313" key="7">
    <source>
        <dbReference type="Proteomes" id="UP001605989"/>
    </source>
</evidence>
<protein>
    <submittedName>
        <fullName evidence="6">MBL fold metallo-hydrolase</fullName>
    </submittedName>
</protein>
<feature type="domain" description="Metallo-beta-lactamase" evidence="5">
    <location>
        <begin position="83"/>
        <end position="291"/>
    </location>
</feature>
<organism evidence="6 7">
    <name type="scientific">Megasphaera hexanoica</name>
    <dbReference type="NCBI Taxonomy" id="1675036"/>
    <lineage>
        <taxon>Bacteria</taxon>
        <taxon>Bacillati</taxon>
        <taxon>Bacillota</taxon>
        <taxon>Negativicutes</taxon>
        <taxon>Veillonellales</taxon>
        <taxon>Veillonellaceae</taxon>
        <taxon>Megasphaera</taxon>
    </lineage>
</organism>
<dbReference type="PANTHER" id="PTHR42978">
    <property type="entry name" value="QUORUM-QUENCHING LACTONASE YTNP-RELATED-RELATED"/>
    <property type="match status" value="1"/>
</dbReference>
<dbReference type="InterPro" id="IPR036866">
    <property type="entry name" value="RibonucZ/Hydroxyglut_hydro"/>
</dbReference>
<evidence type="ECO:0000259" key="5">
    <source>
        <dbReference type="SMART" id="SM00849"/>
    </source>
</evidence>
<dbReference type="CDD" id="cd07720">
    <property type="entry name" value="OPHC2-like_MBL-fold"/>
    <property type="match status" value="1"/>
</dbReference>
<keyword evidence="4" id="KW-0862">Zinc</keyword>
<dbReference type="PANTHER" id="PTHR42978:SF6">
    <property type="entry name" value="QUORUM-QUENCHING LACTONASE YTNP-RELATED"/>
    <property type="match status" value="1"/>
</dbReference>
<evidence type="ECO:0000256" key="3">
    <source>
        <dbReference type="ARBA" id="ARBA00022801"/>
    </source>
</evidence>
<name>A0ABW7DLH5_9FIRM</name>
<dbReference type="SMART" id="SM00849">
    <property type="entry name" value="Lactamase_B"/>
    <property type="match status" value="1"/>
</dbReference>
<gene>
    <name evidence="6" type="ORF">ACGTZG_03310</name>
</gene>
<dbReference type="EMBL" id="JBIEKR010000002">
    <property type="protein sequence ID" value="MFG6272210.1"/>
    <property type="molecule type" value="Genomic_DNA"/>
</dbReference>
<evidence type="ECO:0000256" key="4">
    <source>
        <dbReference type="ARBA" id="ARBA00022833"/>
    </source>
</evidence>
<dbReference type="SUPFAM" id="SSF56281">
    <property type="entry name" value="Metallo-hydrolase/oxidoreductase"/>
    <property type="match status" value="1"/>
</dbReference>
<comment type="caution">
    <text evidence="6">The sequence shown here is derived from an EMBL/GenBank/DDBJ whole genome shotgun (WGS) entry which is preliminary data.</text>
</comment>